<accession>A0ABP8YVZ2</accession>
<name>A0ABP8YVZ2_9ACTN</name>
<dbReference type="Pfam" id="PF09203">
    <property type="entry name" value="MspA"/>
    <property type="match status" value="1"/>
</dbReference>
<gene>
    <name evidence="3" type="ORF">GCM10023217_03270</name>
</gene>
<keyword evidence="4" id="KW-1185">Reference proteome</keyword>
<dbReference type="SUPFAM" id="SSF56959">
    <property type="entry name" value="Leukocidin-like"/>
    <property type="match status" value="1"/>
</dbReference>
<evidence type="ECO:0008006" key="5">
    <source>
        <dbReference type="Google" id="ProtNLM"/>
    </source>
</evidence>
<dbReference type="Proteomes" id="UP001500822">
    <property type="component" value="Unassembled WGS sequence"/>
</dbReference>
<keyword evidence="1 2" id="KW-0732">Signal</keyword>
<dbReference type="Gene3D" id="2.60.40.1650">
    <property type="entry name" value="Porin MspA (Ig-like beta-sandwich domain)"/>
    <property type="match status" value="1"/>
</dbReference>
<feature type="signal peptide" evidence="2">
    <location>
        <begin position="1"/>
        <end position="33"/>
    </location>
</feature>
<protein>
    <recommendedName>
        <fullName evidence="5">MspA protein</fullName>
    </recommendedName>
</protein>
<proteinExistence type="predicted"/>
<sequence length="230" mass="23243">MMIARKRTLGLVAAAAVVGTLATGVVTTGTAEAAPLPGASGAKKVPGGSVSIRLFDESFTVQRPVAHVPTSREVHVSGKVRVTTTGSLKGGTVTTGYLIGCQLDFGARSNGNIGLTSLSKDQFSTSVPGPDGTPIPIDTPLNKGSGVGGGFTLAPGAAKFVPVIKASIGGQPVESFTFTGQRGGVAYSQERFGVDGCAGFAQARALVNVKVATDDYKGNITLYGRPFSIG</sequence>
<reference evidence="4" key="1">
    <citation type="journal article" date="2019" name="Int. J. Syst. Evol. Microbiol.">
        <title>The Global Catalogue of Microorganisms (GCM) 10K type strain sequencing project: providing services to taxonomists for standard genome sequencing and annotation.</title>
        <authorList>
            <consortium name="The Broad Institute Genomics Platform"/>
            <consortium name="The Broad Institute Genome Sequencing Center for Infectious Disease"/>
            <person name="Wu L."/>
            <person name="Ma J."/>
        </authorList>
    </citation>
    <scope>NUCLEOTIDE SEQUENCE [LARGE SCALE GENOMIC DNA]</scope>
    <source>
        <strain evidence="4">JCM 18077</strain>
    </source>
</reference>
<dbReference type="Gene3D" id="2.10.300.10">
    <property type="entry name" value="Porin MspA ribbon domain"/>
    <property type="match status" value="1"/>
</dbReference>
<organism evidence="3 4">
    <name type="scientific">Gordonia alkaliphila</name>
    <dbReference type="NCBI Taxonomy" id="1053547"/>
    <lineage>
        <taxon>Bacteria</taxon>
        <taxon>Bacillati</taxon>
        <taxon>Actinomycetota</taxon>
        <taxon>Actinomycetes</taxon>
        <taxon>Mycobacteriales</taxon>
        <taxon>Gordoniaceae</taxon>
        <taxon>Gordonia</taxon>
    </lineage>
</organism>
<dbReference type="EMBL" id="BAABIE010000001">
    <property type="protein sequence ID" value="GAA4738943.1"/>
    <property type="molecule type" value="Genomic_DNA"/>
</dbReference>
<evidence type="ECO:0000313" key="4">
    <source>
        <dbReference type="Proteomes" id="UP001500822"/>
    </source>
</evidence>
<feature type="chain" id="PRO_5045117491" description="MspA protein" evidence="2">
    <location>
        <begin position="34"/>
        <end position="230"/>
    </location>
</feature>
<evidence type="ECO:0000313" key="3">
    <source>
        <dbReference type="EMBL" id="GAA4738943.1"/>
    </source>
</evidence>
<evidence type="ECO:0000256" key="2">
    <source>
        <dbReference type="SAM" id="SignalP"/>
    </source>
</evidence>
<dbReference type="InterPro" id="IPR015286">
    <property type="entry name" value="Porin_fam_mycobact-type"/>
</dbReference>
<evidence type="ECO:0000256" key="1">
    <source>
        <dbReference type="ARBA" id="ARBA00022729"/>
    </source>
</evidence>
<comment type="caution">
    <text evidence="3">The sequence shown here is derived from an EMBL/GenBank/DDBJ whole genome shotgun (WGS) entry which is preliminary data.</text>
</comment>
<dbReference type="InterPro" id="IPR036435">
    <property type="entry name" value="Leukocidin/porin_MspA_sf"/>
</dbReference>